<dbReference type="InterPro" id="IPR055170">
    <property type="entry name" value="GFO_IDH_MocA-like_dom"/>
</dbReference>
<dbReference type="Pfam" id="PF22725">
    <property type="entry name" value="GFO_IDH_MocA_C3"/>
    <property type="match status" value="1"/>
</dbReference>
<organism evidence="4 5">
    <name type="scientific">Paenibacillus thalictri</name>
    <dbReference type="NCBI Taxonomy" id="2527873"/>
    <lineage>
        <taxon>Bacteria</taxon>
        <taxon>Bacillati</taxon>
        <taxon>Bacillota</taxon>
        <taxon>Bacilli</taxon>
        <taxon>Bacillales</taxon>
        <taxon>Paenibacillaceae</taxon>
        <taxon>Paenibacillus</taxon>
    </lineage>
</organism>
<keyword evidence="1" id="KW-0560">Oxidoreductase</keyword>
<evidence type="ECO:0000259" key="3">
    <source>
        <dbReference type="Pfam" id="PF22725"/>
    </source>
</evidence>
<dbReference type="SUPFAM" id="SSF51735">
    <property type="entry name" value="NAD(P)-binding Rossmann-fold domains"/>
    <property type="match status" value="1"/>
</dbReference>
<dbReference type="InterPro" id="IPR000683">
    <property type="entry name" value="Gfo/Idh/MocA-like_OxRdtase_N"/>
</dbReference>
<dbReference type="RefSeq" id="WP_131016499.1">
    <property type="nucleotide sequence ID" value="NZ_SIRE01000021.1"/>
</dbReference>
<dbReference type="Gene3D" id="3.30.360.10">
    <property type="entry name" value="Dihydrodipicolinate Reductase, domain 2"/>
    <property type="match status" value="1"/>
</dbReference>
<name>A0A4Q9DMW8_9BACL</name>
<dbReference type="EMBL" id="SIRE01000021">
    <property type="protein sequence ID" value="TBL73266.1"/>
    <property type="molecule type" value="Genomic_DNA"/>
</dbReference>
<evidence type="ECO:0000259" key="2">
    <source>
        <dbReference type="Pfam" id="PF01408"/>
    </source>
</evidence>
<dbReference type="Gene3D" id="3.40.50.720">
    <property type="entry name" value="NAD(P)-binding Rossmann-like Domain"/>
    <property type="match status" value="1"/>
</dbReference>
<feature type="domain" description="Gfo/Idh/MocA-like oxidoreductase N-terminal" evidence="2">
    <location>
        <begin position="6"/>
        <end position="123"/>
    </location>
</feature>
<dbReference type="Proteomes" id="UP000293142">
    <property type="component" value="Unassembled WGS sequence"/>
</dbReference>
<dbReference type="InterPro" id="IPR036291">
    <property type="entry name" value="NAD(P)-bd_dom_sf"/>
</dbReference>
<evidence type="ECO:0000256" key="1">
    <source>
        <dbReference type="ARBA" id="ARBA00023002"/>
    </source>
</evidence>
<dbReference type="GO" id="GO:0016491">
    <property type="term" value="F:oxidoreductase activity"/>
    <property type="evidence" value="ECO:0007669"/>
    <property type="project" value="UniProtKB-KW"/>
</dbReference>
<feature type="domain" description="GFO/IDH/MocA-like oxidoreductase" evidence="3">
    <location>
        <begin position="133"/>
        <end position="258"/>
    </location>
</feature>
<accession>A0A4Q9DMW8</accession>
<dbReference type="InterPro" id="IPR050463">
    <property type="entry name" value="Gfo/Idh/MocA_oxidrdct_glycsds"/>
</dbReference>
<dbReference type="OrthoDB" id="9815825at2"/>
<dbReference type="SUPFAM" id="SSF55347">
    <property type="entry name" value="Glyceraldehyde-3-phosphate dehydrogenase-like, C-terminal domain"/>
    <property type="match status" value="1"/>
</dbReference>
<sequence>MCKRYNVAVIGAGDMGARHVKGWIEAGHHVMILVDMDEQRLRKVAEENNVPYTATDYKEAVSRPEVDIVSICLPLAFHMPVTLYAAGQGKHIFCEKPLASSLEQAQQMEEAVHNAGVKFGLGFQRNLSPGIAVVKKWVEEDKFGRPLVISSDLLQEVRPKRVMHDKNGNQGPIVDTCCHYFLMWQTILQSKPRKVYASGGIFAKDRPEIAHFEQLAVDTAVITVEYESGDIGTMTISWALAKDTKMTNRNDRLFGPKGGVQGPFNIFTIPELELKLMEGDQSERVAIHQLNLHAEQFKLFAQALQDDSQEYISFSTGKEMMKLSYAVLESIETGKAVYVS</sequence>
<proteinExistence type="predicted"/>
<dbReference type="PANTHER" id="PTHR43818:SF11">
    <property type="entry name" value="BCDNA.GH03377"/>
    <property type="match status" value="1"/>
</dbReference>
<dbReference type="PANTHER" id="PTHR43818">
    <property type="entry name" value="BCDNA.GH03377"/>
    <property type="match status" value="1"/>
</dbReference>
<keyword evidence="5" id="KW-1185">Reference proteome</keyword>
<protein>
    <submittedName>
        <fullName evidence="4">Gfo/Idh/MocA family oxidoreductase</fullName>
    </submittedName>
</protein>
<dbReference type="AlphaFoldDB" id="A0A4Q9DMW8"/>
<dbReference type="Pfam" id="PF01408">
    <property type="entry name" value="GFO_IDH_MocA"/>
    <property type="match status" value="1"/>
</dbReference>
<comment type="caution">
    <text evidence="4">The sequence shown here is derived from an EMBL/GenBank/DDBJ whole genome shotgun (WGS) entry which is preliminary data.</text>
</comment>
<dbReference type="GO" id="GO:0000166">
    <property type="term" value="F:nucleotide binding"/>
    <property type="evidence" value="ECO:0007669"/>
    <property type="project" value="InterPro"/>
</dbReference>
<gene>
    <name evidence="4" type="ORF">EYB31_26655</name>
</gene>
<evidence type="ECO:0000313" key="4">
    <source>
        <dbReference type="EMBL" id="TBL73266.1"/>
    </source>
</evidence>
<evidence type="ECO:0000313" key="5">
    <source>
        <dbReference type="Proteomes" id="UP000293142"/>
    </source>
</evidence>
<reference evidence="4 5" key="1">
    <citation type="submission" date="2019-02" db="EMBL/GenBank/DDBJ databases">
        <title>Paenibacillus sp. nov., isolated from surface-sterilized tissue of Thalictrum simplex L.</title>
        <authorList>
            <person name="Tuo L."/>
        </authorList>
    </citation>
    <scope>NUCLEOTIDE SEQUENCE [LARGE SCALE GENOMIC DNA]</scope>
    <source>
        <strain evidence="4 5">N2SHLJ1</strain>
    </source>
</reference>